<dbReference type="CDD" id="cd15831">
    <property type="entry name" value="BTAD"/>
    <property type="match status" value="1"/>
</dbReference>
<sequence length="275" mass="30371">MEIRVLGPLTAQENGVSIVPSAGKPRQVLALLAIRANEVMPVLSLMEELWGAEPPRSAPTTLQTYILQLRRRIADLLEKCNPGSGQQAKDVLVTRHGGYLLDVQPGSVDAHEFDRLAAAGSQALEAGDDEAAVRLLRQAQDLWRGPALVDVPVGARLELEVTRLEEDRLGVLERRIGAEMRLGRHHELLSELAVLAAQHPLHEDLQAQYMIALYRSGRPWRALDVYTRLRDTLVGELGLEPSPRLQRLQRAVLACDPALDERGGRGGRIPERFAV</sequence>
<dbReference type="SUPFAM" id="SSF46894">
    <property type="entry name" value="C-terminal effector domain of the bipartite response regulators"/>
    <property type="match status" value="1"/>
</dbReference>
<keyword evidence="4 6" id="KW-0238">DNA-binding</keyword>
<evidence type="ECO:0000313" key="8">
    <source>
        <dbReference type="EMBL" id="KRV47779.1"/>
    </source>
</evidence>
<dbReference type="Proteomes" id="UP000050867">
    <property type="component" value="Unassembled WGS sequence"/>
</dbReference>
<dbReference type="SUPFAM" id="SSF48452">
    <property type="entry name" value="TPR-like"/>
    <property type="match status" value="1"/>
</dbReference>
<keyword evidence="5" id="KW-0804">Transcription</keyword>
<comment type="caution">
    <text evidence="8">The sequence shown here is derived from an EMBL/GenBank/DDBJ whole genome shotgun (WGS) entry which is preliminary data.</text>
</comment>
<dbReference type="InterPro" id="IPR001867">
    <property type="entry name" value="OmpR/PhoB-type_DNA-bd"/>
</dbReference>
<dbReference type="PROSITE" id="PS51755">
    <property type="entry name" value="OMPR_PHOB"/>
    <property type="match status" value="1"/>
</dbReference>
<dbReference type="SMART" id="SM00862">
    <property type="entry name" value="Trans_reg_C"/>
    <property type="match status" value="1"/>
</dbReference>
<dbReference type="InterPro" id="IPR051677">
    <property type="entry name" value="AfsR-DnrI-RedD_regulator"/>
</dbReference>
<dbReference type="PANTHER" id="PTHR35807">
    <property type="entry name" value="TRANSCRIPTIONAL REGULATOR REDD-RELATED"/>
    <property type="match status" value="1"/>
</dbReference>
<dbReference type="GO" id="GO:0000160">
    <property type="term" value="P:phosphorelay signal transduction system"/>
    <property type="evidence" value="ECO:0007669"/>
    <property type="project" value="UniProtKB-KW"/>
</dbReference>
<evidence type="ECO:0000256" key="5">
    <source>
        <dbReference type="ARBA" id="ARBA00023163"/>
    </source>
</evidence>
<feature type="DNA-binding region" description="OmpR/PhoB-type" evidence="6">
    <location>
        <begin position="1"/>
        <end position="103"/>
    </location>
</feature>
<evidence type="ECO:0000256" key="1">
    <source>
        <dbReference type="ARBA" id="ARBA00005820"/>
    </source>
</evidence>
<feature type="domain" description="OmpR/PhoB-type" evidence="7">
    <location>
        <begin position="1"/>
        <end position="103"/>
    </location>
</feature>
<evidence type="ECO:0000259" key="7">
    <source>
        <dbReference type="PROSITE" id="PS51755"/>
    </source>
</evidence>
<dbReference type="GO" id="GO:0003677">
    <property type="term" value="F:DNA binding"/>
    <property type="evidence" value="ECO:0007669"/>
    <property type="project" value="UniProtKB-UniRule"/>
</dbReference>
<accession>A0A0T6LNV0</accession>
<name>A0A0T6LNV0_WENVI</name>
<keyword evidence="2" id="KW-0902">Two-component regulatory system</keyword>
<dbReference type="PANTHER" id="PTHR35807:SF1">
    <property type="entry name" value="TRANSCRIPTIONAL REGULATOR REDD"/>
    <property type="match status" value="1"/>
</dbReference>
<dbReference type="Gene3D" id="1.25.40.10">
    <property type="entry name" value="Tetratricopeptide repeat domain"/>
    <property type="match status" value="1"/>
</dbReference>
<organism evidence="8 9">
    <name type="scientific">Wenjunlia vitaminophila</name>
    <name type="common">Streptomyces vitaminophilus</name>
    <dbReference type="NCBI Taxonomy" id="76728"/>
    <lineage>
        <taxon>Bacteria</taxon>
        <taxon>Bacillati</taxon>
        <taxon>Actinomycetota</taxon>
        <taxon>Actinomycetes</taxon>
        <taxon>Kitasatosporales</taxon>
        <taxon>Streptomycetaceae</taxon>
        <taxon>Wenjunlia</taxon>
    </lineage>
</organism>
<keyword evidence="3" id="KW-0805">Transcription regulation</keyword>
<evidence type="ECO:0000256" key="2">
    <source>
        <dbReference type="ARBA" id="ARBA00023012"/>
    </source>
</evidence>
<dbReference type="Pfam" id="PF03704">
    <property type="entry name" value="BTAD"/>
    <property type="match status" value="1"/>
</dbReference>
<evidence type="ECO:0000256" key="3">
    <source>
        <dbReference type="ARBA" id="ARBA00023015"/>
    </source>
</evidence>
<gene>
    <name evidence="8" type="ORF">AQ490_05235</name>
</gene>
<dbReference type="Gene3D" id="1.10.10.10">
    <property type="entry name" value="Winged helix-like DNA-binding domain superfamily/Winged helix DNA-binding domain"/>
    <property type="match status" value="1"/>
</dbReference>
<dbReference type="InterPro" id="IPR036388">
    <property type="entry name" value="WH-like_DNA-bd_sf"/>
</dbReference>
<reference evidence="8 9" key="1">
    <citation type="submission" date="2015-10" db="EMBL/GenBank/DDBJ databases">
        <title>Draft genome sequence of pyrrolomycin-producing Streptomyces vitaminophilus.</title>
        <authorList>
            <person name="Graham D.E."/>
            <person name="Mahan K.M."/>
            <person name="Klingeman D.M."/>
            <person name="Hettich R.L."/>
            <person name="Parry R.J."/>
        </authorList>
    </citation>
    <scope>NUCLEOTIDE SEQUENCE [LARGE SCALE GENOMIC DNA]</scope>
    <source>
        <strain evidence="8 9">ATCC 31673</strain>
    </source>
</reference>
<dbReference type="OrthoDB" id="4336084at2"/>
<dbReference type="AlphaFoldDB" id="A0A0T6LNV0"/>
<dbReference type="SMART" id="SM01043">
    <property type="entry name" value="BTAD"/>
    <property type="match status" value="1"/>
</dbReference>
<dbReference type="eggNOG" id="COG3629">
    <property type="taxonomic scope" value="Bacteria"/>
</dbReference>
<evidence type="ECO:0000256" key="6">
    <source>
        <dbReference type="PROSITE-ProRule" id="PRU01091"/>
    </source>
</evidence>
<dbReference type="RefSeq" id="WP_018383366.1">
    <property type="nucleotide sequence ID" value="NZ_LLZU01000035.1"/>
</dbReference>
<protein>
    <recommendedName>
        <fullName evidence="7">OmpR/PhoB-type domain-containing protein</fullName>
    </recommendedName>
</protein>
<keyword evidence="9" id="KW-1185">Reference proteome</keyword>
<dbReference type="InterPro" id="IPR016032">
    <property type="entry name" value="Sig_transdc_resp-reg_C-effctor"/>
</dbReference>
<comment type="similarity">
    <text evidence="1">Belongs to the AfsR/DnrI/RedD regulatory family.</text>
</comment>
<dbReference type="EMBL" id="LLZU01000035">
    <property type="protein sequence ID" value="KRV47779.1"/>
    <property type="molecule type" value="Genomic_DNA"/>
</dbReference>
<dbReference type="STRING" id="76728.AQ490_05235"/>
<evidence type="ECO:0000313" key="9">
    <source>
        <dbReference type="Proteomes" id="UP000050867"/>
    </source>
</evidence>
<proteinExistence type="inferred from homology"/>
<dbReference type="GO" id="GO:0006355">
    <property type="term" value="P:regulation of DNA-templated transcription"/>
    <property type="evidence" value="ECO:0007669"/>
    <property type="project" value="InterPro"/>
</dbReference>
<evidence type="ECO:0000256" key="4">
    <source>
        <dbReference type="ARBA" id="ARBA00023125"/>
    </source>
</evidence>
<dbReference type="InterPro" id="IPR011990">
    <property type="entry name" value="TPR-like_helical_dom_sf"/>
</dbReference>
<dbReference type="InterPro" id="IPR005158">
    <property type="entry name" value="BTAD"/>
</dbReference>
<dbReference type="Pfam" id="PF00486">
    <property type="entry name" value="Trans_reg_C"/>
    <property type="match status" value="1"/>
</dbReference>